<feature type="compositionally biased region" description="Low complexity" evidence="1">
    <location>
        <begin position="89"/>
        <end position="110"/>
    </location>
</feature>
<evidence type="ECO:0000256" key="1">
    <source>
        <dbReference type="SAM" id="MobiDB-lite"/>
    </source>
</evidence>
<sequence>MARSTNGANLAEELRVVNPPAGEYVVRVINVTAVDPSFTGRIEFASPEPPESWRMTCEVGGRVVETRDVIVNRGERVGADICPVARTETPAQTGTTPGSGTTPATPGAGVVTTGPFRLAIAADRRRLKRALARGFRVRVRCGRSCTLRTTVKADAATGRRYGLTRRNAAVTVGRAPTIETPAGRRTYTVRFTKKAARRLRRARSLRLTVVVTASGENAAARTARKTIRLR</sequence>
<gene>
    <name evidence="2" type="ORF">AVDCRST_MAG30-2835</name>
</gene>
<accession>A0A6J4T932</accession>
<evidence type="ECO:0000313" key="2">
    <source>
        <dbReference type="EMBL" id="CAA9517225.1"/>
    </source>
</evidence>
<dbReference type="AlphaFoldDB" id="A0A6J4T932"/>
<feature type="region of interest" description="Disordered" evidence="1">
    <location>
        <begin position="87"/>
        <end position="110"/>
    </location>
</feature>
<reference evidence="2" key="1">
    <citation type="submission" date="2020-02" db="EMBL/GenBank/DDBJ databases">
        <authorList>
            <person name="Meier V. D."/>
        </authorList>
    </citation>
    <scope>NUCLEOTIDE SEQUENCE</scope>
    <source>
        <strain evidence="2">AVDCRST_MAG30</strain>
    </source>
</reference>
<protein>
    <submittedName>
        <fullName evidence="2">Uncharacterized protein</fullName>
    </submittedName>
</protein>
<organism evidence="2">
    <name type="scientific">uncultured Solirubrobacteraceae bacterium</name>
    <dbReference type="NCBI Taxonomy" id="1162706"/>
    <lineage>
        <taxon>Bacteria</taxon>
        <taxon>Bacillati</taxon>
        <taxon>Actinomycetota</taxon>
        <taxon>Thermoleophilia</taxon>
        <taxon>Solirubrobacterales</taxon>
        <taxon>Solirubrobacteraceae</taxon>
        <taxon>environmental samples</taxon>
    </lineage>
</organism>
<name>A0A6J4T932_9ACTN</name>
<proteinExistence type="predicted"/>
<dbReference type="EMBL" id="CADCVS010000363">
    <property type="protein sequence ID" value="CAA9517225.1"/>
    <property type="molecule type" value="Genomic_DNA"/>
</dbReference>